<organism evidence="8 9">
    <name type="scientific">Penicillium alfredii</name>
    <dbReference type="NCBI Taxonomy" id="1506179"/>
    <lineage>
        <taxon>Eukaryota</taxon>
        <taxon>Fungi</taxon>
        <taxon>Dikarya</taxon>
        <taxon>Ascomycota</taxon>
        <taxon>Pezizomycotina</taxon>
        <taxon>Eurotiomycetes</taxon>
        <taxon>Eurotiomycetidae</taxon>
        <taxon>Eurotiales</taxon>
        <taxon>Aspergillaceae</taxon>
        <taxon>Penicillium</taxon>
    </lineage>
</organism>
<evidence type="ECO:0000313" key="8">
    <source>
        <dbReference type="EMBL" id="KAJ5091989.1"/>
    </source>
</evidence>
<feature type="compositionally biased region" description="Low complexity" evidence="5">
    <location>
        <begin position="106"/>
        <end position="147"/>
    </location>
</feature>
<dbReference type="GO" id="GO:0071944">
    <property type="term" value="C:cell periphery"/>
    <property type="evidence" value="ECO:0007669"/>
    <property type="project" value="UniProtKB-ARBA"/>
</dbReference>
<evidence type="ECO:0000256" key="5">
    <source>
        <dbReference type="SAM" id="MobiDB-lite"/>
    </source>
</evidence>
<feature type="compositionally biased region" description="Polar residues" evidence="5">
    <location>
        <begin position="206"/>
        <end position="224"/>
    </location>
</feature>
<evidence type="ECO:0000256" key="4">
    <source>
        <dbReference type="ARBA" id="ARBA00023136"/>
    </source>
</evidence>
<feature type="region of interest" description="Disordered" evidence="5">
    <location>
        <begin position="200"/>
        <end position="264"/>
    </location>
</feature>
<keyword evidence="9" id="KW-1185">Reference proteome</keyword>
<reference evidence="8" key="2">
    <citation type="journal article" date="2023" name="IMA Fungus">
        <title>Comparative genomic study of the Penicillium genus elucidates a diverse pangenome and 15 lateral gene transfer events.</title>
        <authorList>
            <person name="Petersen C."/>
            <person name="Sorensen T."/>
            <person name="Nielsen M.R."/>
            <person name="Sondergaard T.E."/>
            <person name="Sorensen J.L."/>
            <person name="Fitzpatrick D.A."/>
            <person name="Frisvad J.C."/>
            <person name="Nielsen K.L."/>
        </authorList>
    </citation>
    <scope>NUCLEOTIDE SEQUENCE</scope>
    <source>
        <strain evidence="8">IBT 34128</strain>
    </source>
</reference>
<dbReference type="PANTHER" id="PTHR15549:SF26">
    <property type="entry name" value="AXIAL BUDDING PATTERN PROTEIN 2-RELATED"/>
    <property type="match status" value="1"/>
</dbReference>
<dbReference type="EMBL" id="JAPMSZ010000009">
    <property type="protein sequence ID" value="KAJ5091989.1"/>
    <property type="molecule type" value="Genomic_DNA"/>
</dbReference>
<comment type="caution">
    <text evidence="8">The sequence shown here is derived from an EMBL/GenBank/DDBJ whole genome shotgun (WGS) entry which is preliminary data.</text>
</comment>
<dbReference type="Proteomes" id="UP001141434">
    <property type="component" value="Unassembled WGS sequence"/>
</dbReference>
<evidence type="ECO:0000256" key="6">
    <source>
        <dbReference type="SAM" id="Phobius"/>
    </source>
</evidence>
<evidence type="ECO:0000256" key="2">
    <source>
        <dbReference type="ARBA" id="ARBA00022692"/>
    </source>
</evidence>
<dbReference type="RefSeq" id="XP_056510186.1">
    <property type="nucleotide sequence ID" value="XM_056657386.1"/>
</dbReference>
<name>A0A9W9F1S8_9EURO</name>
<protein>
    <recommendedName>
        <fullName evidence="10">Mid2 domain-containing protein</fullName>
    </recommendedName>
</protein>
<proteinExistence type="predicted"/>
<evidence type="ECO:0000256" key="7">
    <source>
        <dbReference type="SAM" id="SignalP"/>
    </source>
</evidence>
<dbReference type="AlphaFoldDB" id="A0A9W9F1S8"/>
<feature type="chain" id="PRO_5040994665" description="Mid2 domain-containing protein" evidence="7">
    <location>
        <begin position="18"/>
        <end position="264"/>
    </location>
</feature>
<dbReference type="InterPro" id="IPR051694">
    <property type="entry name" value="Immunoregulatory_rcpt-like"/>
</dbReference>
<feature type="compositionally biased region" description="Basic and acidic residues" evidence="5">
    <location>
        <begin position="232"/>
        <end position="243"/>
    </location>
</feature>
<dbReference type="GeneID" id="81396555"/>
<dbReference type="GO" id="GO:0016020">
    <property type="term" value="C:membrane"/>
    <property type="evidence" value="ECO:0007669"/>
    <property type="project" value="UniProtKB-SubCell"/>
</dbReference>
<keyword evidence="4 6" id="KW-0472">Membrane</keyword>
<reference evidence="8" key="1">
    <citation type="submission" date="2022-11" db="EMBL/GenBank/DDBJ databases">
        <authorList>
            <person name="Petersen C."/>
        </authorList>
    </citation>
    <scope>NUCLEOTIDE SEQUENCE</scope>
    <source>
        <strain evidence="8">IBT 34128</strain>
    </source>
</reference>
<evidence type="ECO:0000256" key="3">
    <source>
        <dbReference type="ARBA" id="ARBA00022989"/>
    </source>
</evidence>
<evidence type="ECO:0000256" key="1">
    <source>
        <dbReference type="ARBA" id="ARBA00004167"/>
    </source>
</evidence>
<feature type="transmembrane region" description="Helical" evidence="6">
    <location>
        <begin position="152"/>
        <end position="174"/>
    </location>
</feature>
<comment type="subcellular location">
    <subcellularLocation>
        <location evidence="1">Membrane</location>
        <topology evidence="1">Single-pass membrane protein</topology>
    </subcellularLocation>
</comment>
<keyword evidence="2 6" id="KW-0812">Transmembrane</keyword>
<feature type="region of interest" description="Disordered" evidence="5">
    <location>
        <begin position="100"/>
        <end position="147"/>
    </location>
</feature>
<keyword evidence="3 6" id="KW-1133">Transmembrane helix</keyword>
<accession>A0A9W9F1S8</accession>
<keyword evidence="7" id="KW-0732">Signal</keyword>
<sequence length="264" mass="27030">MQLLALYALSCIPLAHGWNFLSTNSSDKAVIKGGTGNQTCTKVSQTKGKKWSWDPEGEKLCISIYYDNKCDTKGGYFCAAAQKDAGNDFESFEVLPDRDGANSLGTVTVTPTPSATSTSSSTSSATTTPTSTSTDTASNGQSSSGSSLSGGAIAGIVIGVVAGVSLIAAAFFFVGRRHRKNAAAAAVAAHHAGYANQGPPLAGSYGPSSSGFTEKPPNSSSGSPYQPVPGDRLAELNAERRTAELAYSPVSELDATARGPTSRS</sequence>
<gene>
    <name evidence="8" type="ORF">NUU61_006859</name>
</gene>
<evidence type="ECO:0008006" key="10">
    <source>
        <dbReference type="Google" id="ProtNLM"/>
    </source>
</evidence>
<dbReference type="OrthoDB" id="4505626at2759"/>
<dbReference type="CDD" id="cd12087">
    <property type="entry name" value="TM_EGFR-like"/>
    <property type="match status" value="1"/>
</dbReference>
<dbReference type="PANTHER" id="PTHR15549">
    <property type="entry name" value="PAIRED IMMUNOGLOBULIN-LIKE TYPE 2 RECEPTOR"/>
    <property type="match status" value="1"/>
</dbReference>
<evidence type="ECO:0000313" key="9">
    <source>
        <dbReference type="Proteomes" id="UP001141434"/>
    </source>
</evidence>
<feature type="signal peptide" evidence="7">
    <location>
        <begin position="1"/>
        <end position="17"/>
    </location>
</feature>